<organism evidence="1 2">
    <name type="scientific">Sphingobium cloacae</name>
    <dbReference type="NCBI Taxonomy" id="120107"/>
    <lineage>
        <taxon>Bacteria</taxon>
        <taxon>Pseudomonadati</taxon>
        <taxon>Pseudomonadota</taxon>
        <taxon>Alphaproteobacteria</taxon>
        <taxon>Sphingomonadales</taxon>
        <taxon>Sphingomonadaceae</taxon>
        <taxon>Sphingobium</taxon>
    </lineage>
</organism>
<evidence type="ECO:0000313" key="1">
    <source>
        <dbReference type="EMBL" id="BAV65586.1"/>
    </source>
</evidence>
<dbReference type="EMBL" id="AP017655">
    <property type="protein sequence ID" value="BAV65586.1"/>
    <property type="molecule type" value="Genomic_DNA"/>
</dbReference>
<dbReference type="RefSeq" id="WP_096362156.1">
    <property type="nucleotide sequence ID" value="NZ_AP017655.1"/>
</dbReference>
<sequence length="451" mass="48707">MASAAALLPNVERQRARFRFVLPLIALLALVGFVTVRGNGVATAADTQAQAEQYVRLALALDRLHDGEVDGWFGPALPDQPDPAIPHDPDGLDRAVTRLAASLATPGKGADEERRVHLRILVRRLTGVMTIIGNSPSDDFYREAAHIYGLAEPTDAEAAHWKEARTQLDALLPGEGPLVARLEKFRSRFIVPLDSREALFTQALAECRARTLAQWKLPAEERLDLVWTAAVPAAWHRYEGNLRSVLRINRQALALPGQAMDLACHEAYPGHHAQFVLADAAAGPGGLPVEDRLTLLRSPESVIREGAADFGVELVFPSGERIAFLRDTLFPLAGLDPADAPLYARIEALERTASGMSLPILARYRDGTLSRAAAAAALADEALVASPAALLDFTDRYGAYVTGYTLARDRVRSGLTRNCGGSPWEPLRALVEQPRAPPPYVLAAGFAVPSS</sequence>
<name>A0A1E1F4Z7_9SPHN</name>
<gene>
    <name evidence="1" type="ORF">SCLO_1025460</name>
</gene>
<keyword evidence="2" id="KW-1185">Reference proteome</keyword>
<protein>
    <recommendedName>
        <fullName evidence="3">DUF885 domain-containing protein</fullName>
    </recommendedName>
</protein>
<proteinExistence type="predicted"/>
<dbReference type="AlphaFoldDB" id="A0A1E1F4Z7"/>
<accession>A0A1E1F4Z7</accession>
<evidence type="ECO:0000313" key="2">
    <source>
        <dbReference type="Proteomes" id="UP000218272"/>
    </source>
</evidence>
<reference evidence="1 2" key="1">
    <citation type="submission" date="2016-10" db="EMBL/GenBank/DDBJ databases">
        <title>Complete Genome Sequence of the Nonylphenol-Degrading Bacterium Sphingobium cloacae JCM 10874T.</title>
        <authorList>
            <person name="Ootsuka M."/>
            <person name="Nishizawa T."/>
            <person name="Ohta H."/>
        </authorList>
    </citation>
    <scope>NUCLEOTIDE SEQUENCE [LARGE SCALE GENOMIC DNA]</scope>
    <source>
        <strain evidence="1 2">JCM 10874</strain>
    </source>
</reference>
<dbReference type="Proteomes" id="UP000218272">
    <property type="component" value="Chromosome SCLO_1"/>
</dbReference>
<evidence type="ECO:0008006" key="3">
    <source>
        <dbReference type="Google" id="ProtNLM"/>
    </source>
</evidence>
<dbReference type="KEGG" id="sclo:SCLO_1025460"/>